<sequence>MQAQNRQGRWIYECIHCRKPFLTSQAIAGHTKRHLKHGWVKGTRQRKIFVPYPNYQVQQQGSGTDSSIPHQQQQVESDDSTNVHQVGAQNVENTADPASSSKRSRVREHHFGVRDQKILARLIGHLTKEEKDVIMRLVESARELAKQSSPEVEVIPNNDSEAAPVIGNTNKDVVKIEDSDGESISITF</sequence>
<name>A0A9Q1R8J4_9SOLA</name>
<dbReference type="Proteomes" id="UP001152561">
    <property type="component" value="Unassembled WGS sequence"/>
</dbReference>
<reference evidence="5" key="1">
    <citation type="journal article" date="2023" name="Proc. Natl. Acad. Sci. U.S.A.">
        <title>Genomic and structural basis for evolution of tropane alkaloid biosynthesis.</title>
        <authorList>
            <person name="Wanga Y.-J."/>
            <person name="Taina T."/>
            <person name="Yua J.-Y."/>
            <person name="Lia J."/>
            <person name="Xua B."/>
            <person name="Chenc J."/>
            <person name="D'Auriad J.C."/>
            <person name="Huanga J.-P."/>
            <person name="Huanga S.-X."/>
        </authorList>
    </citation>
    <scope>NUCLEOTIDE SEQUENCE [LARGE SCALE GENOMIC DNA]</scope>
    <source>
        <strain evidence="5">cv. KIB-2019</strain>
    </source>
</reference>
<gene>
    <name evidence="4" type="ORF">K7X08_017788</name>
</gene>
<keyword evidence="5" id="KW-1185">Reference proteome</keyword>
<feature type="compositionally biased region" description="Polar residues" evidence="2">
    <location>
        <begin position="58"/>
        <end position="101"/>
    </location>
</feature>
<evidence type="ECO:0000256" key="2">
    <source>
        <dbReference type="SAM" id="MobiDB-lite"/>
    </source>
</evidence>
<dbReference type="InterPro" id="IPR013087">
    <property type="entry name" value="Znf_C2H2_type"/>
</dbReference>
<feature type="domain" description="C2H2-type" evidence="3">
    <location>
        <begin position="12"/>
        <end position="34"/>
    </location>
</feature>
<evidence type="ECO:0000259" key="3">
    <source>
        <dbReference type="PROSITE" id="PS50157"/>
    </source>
</evidence>
<dbReference type="AlphaFoldDB" id="A0A9Q1R8J4"/>
<keyword evidence="1" id="KW-0479">Metal-binding</keyword>
<dbReference type="PROSITE" id="PS50157">
    <property type="entry name" value="ZINC_FINGER_C2H2_2"/>
    <property type="match status" value="1"/>
</dbReference>
<proteinExistence type="predicted"/>
<comment type="caution">
    <text evidence="4">The sequence shown here is derived from an EMBL/GenBank/DDBJ whole genome shotgun (WGS) entry which is preliminary data.</text>
</comment>
<accession>A0A9Q1R8J4</accession>
<feature type="region of interest" description="Disordered" evidence="2">
    <location>
        <begin position="58"/>
        <end position="109"/>
    </location>
</feature>
<dbReference type="GO" id="GO:0008270">
    <property type="term" value="F:zinc ion binding"/>
    <property type="evidence" value="ECO:0007669"/>
    <property type="project" value="UniProtKB-KW"/>
</dbReference>
<dbReference type="OrthoDB" id="1300892at2759"/>
<evidence type="ECO:0000313" key="5">
    <source>
        <dbReference type="Proteomes" id="UP001152561"/>
    </source>
</evidence>
<evidence type="ECO:0000256" key="1">
    <source>
        <dbReference type="PROSITE-ProRule" id="PRU00042"/>
    </source>
</evidence>
<protein>
    <recommendedName>
        <fullName evidence="3">C2H2-type domain-containing protein</fullName>
    </recommendedName>
</protein>
<keyword evidence="1" id="KW-0863">Zinc-finger</keyword>
<keyword evidence="1" id="KW-0862">Zinc</keyword>
<evidence type="ECO:0000313" key="4">
    <source>
        <dbReference type="EMBL" id="KAJ8545205.1"/>
    </source>
</evidence>
<dbReference type="PROSITE" id="PS00028">
    <property type="entry name" value="ZINC_FINGER_C2H2_1"/>
    <property type="match status" value="1"/>
</dbReference>
<organism evidence="4 5">
    <name type="scientific">Anisodus acutangulus</name>
    <dbReference type="NCBI Taxonomy" id="402998"/>
    <lineage>
        <taxon>Eukaryota</taxon>
        <taxon>Viridiplantae</taxon>
        <taxon>Streptophyta</taxon>
        <taxon>Embryophyta</taxon>
        <taxon>Tracheophyta</taxon>
        <taxon>Spermatophyta</taxon>
        <taxon>Magnoliopsida</taxon>
        <taxon>eudicotyledons</taxon>
        <taxon>Gunneridae</taxon>
        <taxon>Pentapetalae</taxon>
        <taxon>asterids</taxon>
        <taxon>lamiids</taxon>
        <taxon>Solanales</taxon>
        <taxon>Solanaceae</taxon>
        <taxon>Solanoideae</taxon>
        <taxon>Hyoscyameae</taxon>
        <taxon>Anisodus</taxon>
    </lineage>
</organism>
<dbReference type="EMBL" id="JAJAGQ010000013">
    <property type="protein sequence ID" value="KAJ8545205.1"/>
    <property type="molecule type" value="Genomic_DNA"/>
</dbReference>